<organism evidence="4 5">
    <name type="scientific">Mucilaginibacter litoreus</name>
    <dbReference type="NCBI Taxonomy" id="1048221"/>
    <lineage>
        <taxon>Bacteria</taxon>
        <taxon>Pseudomonadati</taxon>
        <taxon>Bacteroidota</taxon>
        <taxon>Sphingobacteriia</taxon>
        <taxon>Sphingobacteriales</taxon>
        <taxon>Sphingobacteriaceae</taxon>
        <taxon>Mucilaginibacter</taxon>
    </lineage>
</organism>
<feature type="transmembrane region" description="Helical" evidence="1">
    <location>
        <begin position="71"/>
        <end position="90"/>
    </location>
</feature>
<dbReference type="Gene3D" id="2.60.120.1440">
    <property type="match status" value="1"/>
</dbReference>
<gene>
    <name evidence="4" type="ORF">ACFQZX_09820</name>
</gene>
<keyword evidence="1" id="KW-0472">Membrane</keyword>
<keyword evidence="1" id="KW-0812">Transmembrane</keyword>
<accession>A0ABW3ASM1</accession>
<comment type="caution">
    <text evidence="4">The sequence shown here is derived from an EMBL/GenBank/DDBJ whole genome shotgun (WGS) entry which is preliminary data.</text>
</comment>
<reference evidence="5" key="1">
    <citation type="journal article" date="2019" name="Int. J. Syst. Evol. Microbiol.">
        <title>The Global Catalogue of Microorganisms (GCM) 10K type strain sequencing project: providing services to taxonomists for standard genome sequencing and annotation.</title>
        <authorList>
            <consortium name="The Broad Institute Genomics Platform"/>
            <consortium name="The Broad Institute Genome Sequencing Center for Infectious Disease"/>
            <person name="Wu L."/>
            <person name="Ma J."/>
        </authorList>
    </citation>
    <scope>NUCLEOTIDE SEQUENCE [LARGE SCALE GENOMIC DNA]</scope>
    <source>
        <strain evidence="5">CCUG 61484</strain>
    </source>
</reference>
<dbReference type="EMBL" id="JBHTHZ010000005">
    <property type="protein sequence ID" value="MFD0793917.1"/>
    <property type="molecule type" value="Genomic_DNA"/>
</dbReference>
<dbReference type="RefSeq" id="WP_377114437.1">
    <property type="nucleotide sequence ID" value="NZ_JBHTHZ010000005.1"/>
</dbReference>
<dbReference type="InterPro" id="IPR012373">
    <property type="entry name" value="Ferrdict_sens_TM"/>
</dbReference>
<dbReference type="Proteomes" id="UP001597010">
    <property type="component" value="Unassembled WGS sequence"/>
</dbReference>
<dbReference type="Pfam" id="PF04773">
    <property type="entry name" value="FecR"/>
    <property type="match status" value="1"/>
</dbReference>
<dbReference type="PANTHER" id="PTHR30273:SF2">
    <property type="entry name" value="PROTEIN FECR"/>
    <property type="match status" value="1"/>
</dbReference>
<sequence length="318" mass="35230">MRKFTFLRKKIEAKDRVLQEKLVNEYFNKLELGGRSAKDQNADFDHAAVYQRITTAINQTPEKKVASNKKWVVAASLIVLIAVTGITYKYRTTILDVVSPIAKIEITTSKGQIASLTLADGTKVWINGESKLTYPEEFRGEKREVQLTGEAFFDVAHDANKAFIVNTGSIKTHVLGTSFNVKAYKDEDYIKVDVASGKVGVVAPSVKTVYLTPKQEAVIDKNNYAAIKNHGVDMGVLTSWRDGSFIVKNMPLPEVLSAIQRRFGIKIKADDNLVNCSITANFTNVSFENVMKIVSKLVKGRTIAVDNGNSYQLRGKGC</sequence>
<feature type="domain" description="FecR protein" evidence="2">
    <location>
        <begin position="105"/>
        <end position="199"/>
    </location>
</feature>
<evidence type="ECO:0000313" key="4">
    <source>
        <dbReference type="EMBL" id="MFD0793917.1"/>
    </source>
</evidence>
<evidence type="ECO:0000259" key="2">
    <source>
        <dbReference type="Pfam" id="PF04773"/>
    </source>
</evidence>
<name>A0ABW3ASM1_9SPHI</name>
<evidence type="ECO:0000259" key="3">
    <source>
        <dbReference type="Pfam" id="PF16344"/>
    </source>
</evidence>
<dbReference type="Gene3D" id="3.55.50.30">
    <property type="match status" value="1"/>
</dbReference>
<proteinExistence type="predicted"/>
<dbReference type="Pfam" id="PF16344">
    <property type="entry name" value="FecR_C"/>
    <property type="match status" value="1"/>
</dbReference>
<feature type="domain" description="Protein FecR C-terminal" evidence="3">
    <location>
        <begin position="245"/>
        <end position="297"/>
    </location>
</feature>
<dbReference type="InterPro" id="IPR032508">
    <property type="entry name" value="FecR_C"/>
</dbReference>
<evidence type="ECO:0000313" key="5">
    <source>
        <dbReference type="Proteomes" id="UP001597010"/>
    </source>
</evidence>
<evidence type="ECO:0000256" key="1">
    <source>
        <dbReference type="SAM" id="Phobius"/>
    </source>
</evidence>
<protein>
    <submittedName>
        <fullName evidence="4">FecR family protein</fullName>
    </submittedName>
</protein>
<dbReference type="InterPro" id="IPR006860">
    <property type="entry name" value="FecR"/>
</dbReference>
<dbReference type="PANTHER" id="PTHR30273">
    <property type="entry name" value="PERIPLASMIC SIGNAL SENSOR AND SIGMA FACTOR ACTIVATOR FECR-RELATED"/>
    <property type="match status" value="1"/>
</dbReference>
<keyword evidence="5" id="KW-1185">Reference proteome</keyword>
<keyword evidence="1" id="KW-1133">Transmembrane helix</keyword>